<evidence type="ECO:0000259" key="9">
    <source>
        <dbReference type="Pfam" id="PF00482"/>
    </source>
</evidence>
<keyword evidence="3" id="KW-1003">Cell membrane</keyword>
<evidence type="ECO:0000256" key="5">
    <source>
        <dbReference type="ARBA" id="ARBA00022692"/>
    </source>
</evidence>
<sequence length="398" mass="42180">VPLYAYQAIDAGGRRSRGRLSAATAAALISDLEGQGLLALHVDEATEQVTSGGLGFGRRTAVLEFTRAVAALLPAGMPLAKALAAGATTAPASVRPTLDAVRAKVERGDELAAALAEHPKVFTSLYVGVVRAGEKSGALDHAFERLADHLERESELRSKLVSMSIYPVLLALVGAAAVSVLVLFVLPRFAELLLSSGATLPATAAAIVDMTTWLQTNWRFLVVIPPAFLLAFAWLRTAEAGRRFSAKALIYIPVVGNWRRQTLAAAFARMVGELLTGGAPLLMALQDAHDCMTDPVAKAETERIRVRVREGSALHAAISERRVFPAVLPQLVALGEDAGRLAQFLIKSAELLERKTERTLERLVAIAEPAMIVGFGGIVALVALALLQAIYGVNAASF</sequence>
<feature type="domain" description="Type II secretion system protein GspF" evidence="9">
    <location>
        <begin position="267"/>
        <end position="386"/>
    </location>
</feature>
<dbReference type="InterPro" id="IPR003004">
    <property type="entry name" value="GspF/PilC"/>
</dbReference>
<keyword evidence="5 8" id="KW-0812">Transmembrane</keyword>
<dbReference type="FunFam" id="1.20.81.30:FF:000001">
    <property type="entry name" value="Type II secretion system protein F"/>
    <property type="match status" value="1"/>
</dbReference>
<feature type="transmembrane region" description="Helical" evidence="8">
    <location>
        <begin position="165"/>
        <end position="186"/>
    </location>
</feature>
<evidence type="ECO:0000256" key="8">
    <source>
        <dbReference type="SAM" id="Phobius"/>
    </source>
</evidence>
<organism evidence="10">
    <name type="scientific">marine metagenome</name>
    <dbReference type="NCBI Taxonomy" id="408172"/>
    <lineage>
        <taxon>unclassified sequences</taxon>
        <taxon>metagenomes</taxon>
        <taxon>ecological metagenomes</taxon>
    </lineage>
</organism>
<dbReference type="InterPro" id="IPR042094">
    <property type="entry name" value="T2SS_GspF_sf"/>
</dbReference>
<name>A0A381NSR7_9ZZZZ</name>
<dbReference type="PANTHER" id="PTHR30012:SF0">
    <property type="entry name" value="TYPE II SECRETION SYSTEM PROTEIN F-RELATED"/>
    <property type="match status" value="1"/>
</dbReference>
<dbReference type="AlphaFoldDB" id="A0A381NSR7"/>
<dbReference type="EMBL" id="UINC01000566">
    <property type="protein sequence ID" value="SUZ57600.1"/>
    <property type="molecule type" value="Genomic_DNA"/>
</dbReference>
<proteinExistence type="inferred from homology"/>
<dbReference type="PRINTS" id="PR00812">
    <property type="entry name" value="BCTERIALGSPF"/>
</dbReference>
<evidence type="ECO:0000256" key="3">
    <source>
        <dbReference type="ARBA" id="ARBA00022475"/>
    </source>
</evidence>
<dbReference type="GO" id="GO:0005886">
    <property type="term" value="C:plasma membrane"/>
    <property type="evidence" value="ECO:0007669"/>
    <property type="project" value="UniProtKB-SubCell"/>
</dbReference>
<evidence type="ECO:0000256" key="6">
    <source>
        <dbReference type="ARBA" id="ARBA00022989"/>
    </source>
</evidence>
<gene>
    <name evidence="10" type="ORF">METZ01_LOCUS10454</name>
</gene>
<evidence type="ECO:0000256" key="1">
    <source>
        <dbReference type="ARBA" id="ARBA00004429"/>
    </source>
</evidence>
<dbReference type="Gene3D" id="1.20.81.30">
    <property type="entry name" value="Type II secretion system (T2SS), domain F"/>
    <property type="match status" value="2"/>
</dbReference>
<comment type="subcellular location">
    <subcellularLocation>
        <location evidence="1">Cell inner membrane</location>
        <topology evidence="1">Multi-pass membrane protein</topology>
    </subcellularLocation>
</comment>
<feature type="transmembrane region" description="Helical" evidence="8">
    <location>
        <begin position="218"/>
        <end position="235"/>
    </location>
</feature>
<keyword evidence="4" id="KW-0997">Cell inner membrane</keyword>
<dbReference type="Pfam" id="PF00482">
    <property type="entry name" value="T2SSF"/>
    <property type="match status" value="2"/>
</dbReference>
<dbReference type="InterPro" id="IPR018076">
    <property type="entry name" value="T2SS_GspF_dom"/>
</dbReference>
<accession>A0A381NSR7</accession>
<keyword evidence="7 8" id="KW-0472">Membrane</keyword>
<comment type="similarity">
    <text evidence="2">Belongs to the GSP F family.</text>
</comment>
<keyword evidence="6 8" id="KW-1133">Transmembrane helix</keyword>
<dbReference type="PANTHER" id="PTHR30012">
    <property type="entry name" value="GENERAL SECRETION PATHWAY PROTEIN"/>
    <property type="match status" value="1"/>
</dbReference>
<reference evidence="10" key="1">
    <citation type="submission" date="2018-05" db="EMBL/GenBank/DDBJ databases">
        <authorList>
            <person name="Lanie J.A."/>
            <person name="Ng W.-L."/>
            <person name="Kazmierczak K.M."/>
            <person name="Andrzejewski T.M."/>
            <person name="Davidsen T.M."/>
            <person name="Wayne K.J."/>
            <person name="Tettelin H."/>
            <person name="Glass J.I."/>
            <person name="Rusch D."/>
            <person name="Podicherti R."/>
            <person name="Tsui H.-C.T."/>
            <person name="Winkler M.E."/>
        </authorList>
    </citation>
    <scope>NUCLEOTIDE SEQUENCE</scope>
</reference>
<evidence type="ECO:0000256" key="2">
    <source>
        <dbReference type="ARBA" id="ARBA00005745"/>
    </source>
</evidence>
<protein>
    <recommendedName>
        <fullName evidence="9">Type II secretion system protein GspF domain-containing protein</fullName>
    </recommendedName>
</protein>
<feature type="non-terminal residue" evidence="10">
    <location>
        <position position="1"/>
    </location>
</feature>
<evidence type="ECO:0000256" key="7">
    <source>
        <dbReference type="ARBA" id="ARBA00023136"/>
    </source>
</evidence>
<evidence type="ECO:0000313" key="10">
    <source>
        <dbReference type="EMBL" id="SUZ57600.1"/>
    </source>
</evidence>
<feature type="domain" description="Type II secretion system protein GspF" evidence="9">
    <location>
        <begin position="65"/>
        <end position="187"/>
    </location>
</feature>
<feature type="transmembrane region" description="Helical" evidence="8">
    <location>
        <begin position="363"/>
        <end position="391"/>
    </location>
</feature>
<evidence type="ECO:0000256" key="4">
    <source>
        <dbReference type="ARBA" id="ARBA00022519"/>
    </source>
</evidence>